<comment type="similarity">
    <text evidence="1">Belongs to the iron-sulfur cluster assembly SufBD family.</text>
</comment>
<accession>F4B495</accession>
<dbReference type="eggNOG" id="arCOG01715">
    <property type="taxonomic scope" value="Archaea"/>
</dbReference>
<gene>
    <name evidence="4" type="ordered locus">Ahos_1320</name>
</gene>
<keyword evidence="5" id="KW-1185">Reference proteome</keyword>
<dbReference type="Pfam" id="PF19295">
    <property type="entry name" value="SufBD_N"/>
    <property type="match status" value="1"/>
</dbReference>
<evidence type="ECO:0000313" key="4">
    <source>
        <dbReference type="EMBL" id="AEE94203.1"/>
    </source>
</evidence>
<feature type="domain" description="SUF system FeS cluster assembly SufBD core" evidence="2">
    <location>
        <begin position="240"/>
        <end position="474"/>
    </location>
</feature>
<dbReference type="STRING" id="933801.Ahos_1320"/>
<dbReference type="AlphaFoldDB" id="F4B495"/>
<reference evidence="4 5" key="1">
    <citation type="journal article" date="2011" name="Extremophiles">
        <title>Genomic analysis of Acidianus hospitalis W1 a host for studying crenarchaeal virus and plasmid life cycles.</title>
        <authorList>
            <person name="You X.Y."/>
            <person name="Liu C."/>
            <person name="Wang S.Y."/>
            <person name="Jiang C.Y."/>
            <person name="Shah S.A."/>
            <person name="Prangishvili D."/>
            <person name="She Q."/>
            <person name="Liu S.J."/>
            <person name="Garrett R.A."/>
        </authorList>
    </citation>
    <scope>NUCLEOTIDE SEQUENCE [LARGE SCALE GENOMIC DNA]</scope>
    <source>
        <strain evidence="4 5">W1</strain>
    </source>
</reference>
<dbReference type="GO" id="GO:0016226">
    <property type="term" value="P:iron-sulfur cluster assembly"/>
    <property type="evidence" value="ECO:0007669"/>
    <property type="project" value="InterPro"/>
</dbReference>
<protein>
    <submittedName>
        <fullName evidence="4">FeS assembly protein SufB</fullName>
    </submittedName>
</protein>
<name>F4B495_ACIHW</name>
<dbReference type="PANTHER" id="PTHR30508">
    <property type="entry name" value="FES CLUSTER ASSEMBLY PROTEIN SUF"/>
    <property type="match status" value="1"/>
</dbReference>
<dbReference type="NCBIfam" id="TIGR01980">
    <property type="entry name" value="sufB"/>
    <property type="match status" value="1"/>
</dbReference>
<dbReference type="PANTHER" id="PTHR30508:SF1">
    <property type="entry name" value="UPF0051 PROTEIN ABCI8, CHLOROPLASTIC-RELATED"/>
    <property type="match status" value="1"/>
</dbReference>
<evidence type="ECO:0000313" key="5">
    <source>
        <dbReference type="Proteomes" id="UP000008458"/>
    </source>
</evidence>
<sequence>MHFLKYFTLTWKGLNVFFNRVKDGRKMTEEKVSVDINEILDAAIEAKYNRVDQIEFHRRVVESGLSRSTIEAISKAKKEPEWMLRLRLKSLELFEKLPTPNWLPDVLSSLNVSNLELYIKPDVERTDNWEQIPKEIREYYEKLGIPQSEQKVLGGLVAVLESEPIYANVKQELQKKGVIMMPPEEAMVKYPDIFKQYFMKIFPASDHKFAALHGALWSGGVFVYVPKGVKITTPVEGFFVIGTEMEGQFEHTLVIADEDSYIHFIEGCSAPQFKNFSFHDGMVELFANDNAHIKFTTIQNWSKNVINFNNKRAWANKNSVIEWVEGSLGSKYSFVYPSTILRGEGASSTSLVVTLASAEGDWKDSGSKMIHAAPHTRSRVINKNIGFNGGVNVYRGLVKVNKGAVGSKAFVKCDSLMLDEKTKAYTFPHNQVFEEDADVAHEAHTFRMSEDQLFYLMSRGISEKEATSMLVLGFMDEIMRELPFEYAAMLNKVIKIELDKLGAVA</sequence>
<dbReference type="EMBL" id="CP002535">
    <property type="protein sequence ID" value="AEE94203.1"/>
    <property type="molecule type" value="Genomic_DNA"/>
</dbReference>
<dbReference type="InterPro" id="IPR055346">
    <property type="entry name" value="Fe-S_cluster_assembly_SufBD"/>
</dbReference>
<dbReference type="InterPro" id="IPR000825">
    <property type="entry name" value="SUF_FeS_clus_asmbl_SufBD_core"/>
</dbReference>
<dbReference type="SUPFAM" id="SSF101960">
    <property type="entry name" value="Stabilizer of iron transporter SufD"/>
    <property type="match status" value="1"/>
</dbReference>
<organism evidence="4 5">
    <name type="scientific">Acidianus hospitalis (strain W1)</name>
    <dbReference type="NCBI Taxonomy" id="933801"/>
    <lineage>
        <taxon>Archaea</taxon>
        <taxon>Thermoproteota</taxon>
        <taxon>Thermoprotei</taxon>
        <taxon>Sulfolobales</taxon>
        <taxon>Sulfolobaceae</taxon>
        <taxon>Acidianus</taxon>
    </lineage>
</organism>
<feature type="domain" description="SUF system FeS cluster assembly SufBD N-terminal" evidence="3">
    <location>
        <begin position="165"/>
        <end position="235"/>
    </location>
</feature>
<dbReference type="InterPro" id="IPR010231">
    <property type="entry name" value="SUF_FeS_clus_asmbl_SufB"/>
</dbReference>
<evidence type="ECO:0000256" key="1">
    <source>
        <dbReference type="ARBA" id="ARBA00043967"/>
    </source>
</evidence>
<evidence type="ECO:0000259" key="2">
    <source>
        <dbReference type="Pfam" id="PF01458"/>
    </source>
</evidence>
<dbReference type="InterPro" id="IPR037284">
    <property type="entry name" value="SUF_FeS_clus_asmbl_SufBD_sf"/>
</dbReference>
<evidence type="ECO:0000259" key="3">
    <source>
        <dbReference type="Pfam" id="PF19295"/>
    </source>
</evidence>
<proteinExistence type="inferred from homology"/>
<dbReference type="InterPro" id="IPR045595">
    <property type="entry name" value="SufBD_N"/>
</dbReference>
<dbReference type="KEGG" id="aho:Ahos_1320"/>
<dbReference type="Pfam" id="PF01458">
    <property type="entry name" value="SUFBD_core"/>
    <property type="match status" value="1"/>
</dbReference>
<reference key="2">
    <citation type="journal article" date="2011" name="Extremophiles">
        <title>Genomic analyses of Acidianus hospitalis W1 a host for studying crenarchaeal virus and plasmid life cycles.</title>
        <authorList>
            <person name="You X.Y."/>
            <person name="Liu C."/>
            <person name="Wang S.Y."/>
            <person name="Jiang C.Y."/>
            <person name="Shah S.A."/>
            <person name="Prangishvili D."/>
            <person name="Liu S.J."/>
            <person name="Garrett R.A."/>
        </authorList>
    </citation>
    <scope>NUCLEOTIDE SEQUENCE</scope>
    <source>
        <strain>W1</strain>
    </source>
</reference>
<dbReference type="Proteomes" id="UP000008458">
    <property type="component" value="Chromosome"/>
</dbReference>
<dbReference type="HOGENOM" id="CLU_026231_0_1_2"/>